<dbReference type="PATRIC" id="fig|1262449.3.peg.3172"/>
<dbReference type="eggNOG" id="ENOG50330AG">
    <property type="taxonomic scope" value="Bacteria"/>
</dbReference>
<evidence type="ECO:0000313" key="3">
    <source>
        <dbReference type="EMBL" id="KRU14638.1"/>
    </source>
</evidence>
<feature type="compositionally biased region" description="Basic and acidic residues" evidence="1">
    <location>
        <begin position="105"/>
        <end position="127"/>
    </location>
</feature>
<reference evidence="3 4" key="3">
    <citation type="journal article" name="Genome Announc.">
        <title>Improved Draft Genome Sequence of Clostridium pasteurianum Strain ATCC 6013 (DSM 525) Using a Hybrid Next-Generation Sequencing Approach.</title>
        <authorList>
            <person name="Pyne M.E."/>
            <person name="Utturkar S."/>
            <person name="Brown S.D."/>
            <person name="Moo-Young M."/>
            <person name="Chung D.A."/>
            <person name="Chou C.P."/>
        </authorList>
    </citation>
    <scope>NUCLEOTIDE SEQUENCE [LARGE SCALE GENOMIC DNA]</scope>
    <source>
        <strain evidence="3 4">ATCC 6013</strain>
    </source>
</reference>
<gene>
    <name evidence="2" type="ORF">CLPA_c32830</name>
    <name evidence="3" type="ORF">CP6013_03897</name>
</gene>
<dbReference type="Proteomes" id="UP000028042">
    <property type="component" value="Unassembled WGS sequence"/>
</dbReference>
<dbReference type="EMBL" id="CP009268">
    <property type="protein sequence ID" value="AJA53337.1"/>
    <property type="molecule type" value="Genomic_DNA"/>
</dbReference>
<reference evidence="3" key="2">
    <citation type="submission" date="2015-10" db="EMBL/GenBank/DDBJ databases">
        <title>Improved Draft Genome Sequence of Clostridium pasteurianum Strain ATCC 6013 (DSM 525) Using a Hybrid Next-Generation Sequencing Approach.</title>
        <authorList>
            <person name="Pyne M.E."/>
            <person name="Utturkar S.M."/>
            <person name="Brown S.D."/>
            <person name="Moo-Young M."/>
            <person name="Chung D.A."/>
            <person name="Chou P.C."/>
        </authorList>
    </citation>
    <scope>NUCLEOTIDE SEQUENCE</scope>
    <source>
        <strain evidence="3">ATCC 6013</strain>
    </source>
</reference>
<reference evidence="2 5" key="1">
    <citation type="journal article" date="2015" name="Genome Announc.">
        <title>Complete Genome Sequence of the Nitrogen-Fixing and Solvent-Producing Clostridium pasteurianum DSM 525.</title>
        <authorList>
            <person name="Poehlein A."/>
            <person name="Grosse-Honebrink A."/>
            <person name="Zhang Y."/>
            <person name="Minton N.P."/>
            <person name="Daniel R."/>
        </authorList>
    </citation>
    <scope>NUCLEOTIDE SEQUENCE [LARGE SCALE GENOMIC DNA]</scope>
    <source>
        <strain evidence="2">DSM 525</strain>
        <strain evidence="5">DSM 525 / ATCC 6013</strain>
    </source>
</reference>
<dbReference type="EMBL" id="JPGY02000001">
    <property type="protein sequence ID" value="KRU14638.1"/>
    <property type="molecule type" value="Genomic_DNA"/>
</dbReference>
<organism evidence="2 5">
    <name type="scientific">Clostridium pasteurianum DSM 525 = ATCC 6013</name>
    <dbReference type="NCBI Taxonomy" id="1262449"/>
    <lineage>
        <taxon>Bacteria</taxon>
        <taxon>Bacillati</taxon>
        <taxon>Bacillota</taxon>
        <taxon>Clostridia</taxon>
        <taxon>Eubacteriales</taxon>
        <taxon>Clostridiaceae</taxon>
        <taxon>Clostridium</taxon>
    </lineage>
</organism>
<dbReference type="AlphaFoldDB" id="A0A0H3J797"/>
<protein>
    <submittedName>
        <fullName evidence="2">Uncharacterized protein</fullName>
    </submittedName>
</protein>
<feature type="compositionally biased region" description="Basic and acidic residues" evidence="1">
    <location>
        <begin position="51"/>
        <end position="61"/>
    </location>
</feature>
<feature type="region of interest" description="Disordered" evidence="1">
    <location>
        <begin position="1"/>
        <end position="61"/>
    </location>
</feature>
<sequence>MKDITSNKNHSNSNSEKFNELNELENVVEKYTRTERHLEQHSDIANAESIDQAKEKQKEREEQIKTLENKIVNGESSSKKAEIENVEKNIKYGEGYLNHNSENMNQRDLENLKDKQENRKDTLNSLQ</sequence>
<proteinExistence type="predicted"/>
<feature type="region of interest" description="Disordered" evidence="1">
    <location>
        <begin position="96"/>
        <end position="127"/>
    </location>
</feature>
<evidence type="ECO:0000313" key="2">
    <source>
        <dbReference type="EMBL" id="AJA53337.1"/>
    </source>
</evidence>
<name>A0A0H3J797_CLOPA</name>
<evidence type="ECO:0000256" key="1">
    <source>
        <dbReference type="SAM" id="MobiDB-lite"/>
    </source>
</evidence>
<evidence type="ECO:0000313" key="4">
    <source>
        <dbReference type="Proteomes" id="UP000028042"/>
    </source>
</evidence>
<evidence type="ECO:0000313" key="5">
    <source>
        <dbReference type="Proteomes" id="UP000030905"/>
    </source>
</evidence>
<feature type="compositionally biased region" description="Basic and acidic residues" evidence="1">
    <location>
        <begin position="27"/>
        <end position="42"/>
    </location>
</feature>
<feature type="compositionally biased region" description="Low complexity" evidence="1">
    <location>
        <begin position="1"/>
        <end position="16"/>
    </location>
</feature>
<dbReference type="RefSeq" id="WP_003446837.1">
    <property type="nucleotide sequence ID" value="NZ_ANZB01000012.1"/>
</dbReference>
<dbReference type="GeneID" id="93075387"/>
<dbReference type="KEGG" id="cpae:CPAST_c32830"/>
<keyword evidence="5" id="KW-1185">Reference proteome</keyword>
<accession>A0A0H3J797</accession>
<dbReference type="Proteomes" id="UP000030905">
    <property type="component" value="Chromosome"/>
</dbReference>
<dbReference type="KEGG" id="cpat:CLPA_c32830"/>